<sequence length="197" mass="20041">MKRFYSIFPIYKIFIIYVSILTLNCGLALGYQAEEEAAKASQENDNSPVLAALGLSSGGGGGSASTILGFNPSTLSFSAASGKGLYSIVLASWPGGASGTTVVDLNLGMQAQAAPPGGGSGDFTFEIQWTGNPSCLAPSQTFTVASDDLFPLTLGGGGISFSCSLKTSGLFKHVIITSNGDGLPVGTDIGDLQVNVQ</sequence>
<comment type="caution">
    <text evidence="2">The sequence shown here is derived from an EMBL/GenBank/DDBJ whole genome shotgun (WGS) entry which is preliminary data.</text>
</comment>
<organism evidence="2 4">
    <name type="scientific">Leptospira selangorensis</name>
    <dbReference type="NCBI Taxonomy" id="2484982"/>
    <lineage>
        <taxon>Bacteria</taxon>
        <taxon>Pseudomonadati</taxon>
        <taxon>Spirochaetota</taxon>
        <taxon>Spirochaetia</taxon>
        <taxon>Leptospirales</taxon>
        <taxon>Leptospiraceae</taxon>
        <taxon>Leptospira</taxon>
    </lineage>
</organism>
<evidence type="ECO:0000313" key="5">
    <source>
        <dbReference type="Proteomes" id="UP000298057"/>
    </source>
</evidence>
<keyword evidence="5" id="KW-1185">Reference proteome</keyword>
<protein>
    <submittedName>
        <fullName evidence="2">Uncharacterized protein</fullName>
    </submittedName>
</protein>
<dbReference type="RefSeq" id="WP_135628693.1">
    <property type="nucleotide sequence ID" value="NZ_RQGU01000130.1"/>
</dbReference>
<evidence type="ECO:0000313" key="3">
    <source>
        <dbReference type="EMBL" id="TGM14670.1"/>
    </source>
</evidence>
<evidence type="ECO:0000313" key="4">
    <source>
        <dbReference type="Proteomes" id="UP000297832"/>
    </source>
</evidence>
<dbReference type="EMBL" id="RQGU01000130">
    <property type="protein sequence ID" value="TGM14670.1"/>
    <property type="molecule type" value="Genomic_DNA"/>
</dbReference>
<reference evidence="3" key="1">
    <citation type="submission" date="2018-10" db="EMBL/GenBank/DDBJ databases">
        <authorList>
            <person name="Vincent A.T."/>
            <person name="Schiettekatte O."/>
            <person name="Bourhy P."/>
            <person name="Veyrier F.J."/>
            <person name="Picardeau M."/>
        </authorList>
    </citation>
    <scope>NUCLEOTIDE SEQUENCE</scope>
    <source>
        <strain evidence="3">201702406</strain>
    </source>
</reference>
<evidence type="ECO:0000256" key="1">
    <source>
        <dbReference type="SAM" id="Phobius"/>
    </source>
</evidence>
<evidence type="ECO:0000313" key="2">
    <source>
        <dbReference type="EMBL" id="TGM12287.1"/>
    </source>
</evidence>
<keyword evidence="1" id="KW-0812">Transmembrane</keyword>
<accession>A0A5F2BYN2</accession>
<gene>
    <name evidence="2" type="ORF">EHQ81_14560</name>
    <name evidence="3" type="ORF">EHQ82_18050</name>
</gene>
<keyword evidence="1" id="KW-1133">Transmembrane helix</keyword>
<keyword evidence="1" id="KW-0472">Membrane</keyword>
<reference evidence="2 4" key="2">
    <citation type="journal article" date="2019" name="PLoS Negl. Trop. Dis.">
        <title>Revisiting the worldwide diversity of Leptospira species in the environment.</title>
        <authorList>
            <person name="Vincent A.T."/>
            <person name="Schiettekatte O."/>
            <person name="Bourhy P."/>
            <person name="Veyrier F.J."/>
            <person name="Picardeau M."/>
        </authorList>
    </citation>
    <scope>NUCLEOTIDE SEQUENCE [LARGE SCALE GENOMIC DNA]</scope>
    <source>
        <strain evidence="2 4">201702405</strain>
        <strain evidence="3">201702406</strain>
    </source>
</reference>
<proteinExistence type="predicted"/>
<dbReference type="Proteomes" id="UP000297832">
    <property type="component" value="Unassembled WGS sequence"/>
</dbReference>
<dbReference type="AlphaFoldDB" id="A0A5F2BYN2"/>
<dbReference type="Proteomes" id="UP000298057">
    <property type="component" value="Unassembled WGS sequence"/>
</dbReference>
<feature type="transmembrane region" description="Helical" evidence="1">
    <location>
        <begin position="12"/>
        <end position="31"/>
    </location>
</feature>
<name>A0A5F2BYN2_9LEPT</name>
<dbReference type="EMBL" id="RQGV01000018">
    <property type="protein sequence ID" value="TGM12287.1"/>
    <property type="molecule type" value="Genomic_DNA"/>
</dbReference>